<dbReference type="AlphaFoldDB" id="A0A4Z2H2J2"/>
<evidence type="ECO:0000313" key="2">
    <source>
        <dbReference type="EMBL" id="TNN60107.1"/>
    </source>
</evidence>
<protein>
    <submittedName>
        <fullName evidence="2">Uncharacterized protein</fullName>
    </submittedName>
</protein>
<feature type="compositionally biased region" description="Polar residues" evidence="1">
    <location>
        <begin position="56"/>
        <end position="69"/>
    </location>
</feature>
<dbReference type="EMBL" id="SRLO01000340">
    <property type="protein sequence ID" value="TNN60107.1"/>
    <property type="molecule type" value="Genomic_DNA"/>
</dbReference>
<name>A0A4Z2H2J2_9TELE</name>
<proteinExistence type="predicted"/>
<feature type="region of interest" description="Disordered" evidence="1">
    <location>
        <begin position="1"/>
        <end position="69"/>
    </location>
</feature>
<feature type="compositionally biased region" description="Basic and acidic residues" evidence="1">
    <location>
        <begin position="11"/>
        <end position="29"/>
    </location>
</feature>
<evidence type="ECO:0000256" key="1">
    <source>
        <dbReference type="SAM" id="MobiDB-lite"/>
    </source>
</evidence>
<accession>A0A4Z2H2J2</accession>
<organism evidence="2 3">
    <name type="scientific">Liparis tanakae</name>
    <name type="common">Tanaka's snailfish</name>
    <dbReference type="NCBI Taxonomy" id="230148"/>
    <lineage>
        <taxon>Eukaryota</taxon>
        <taxon>Metazoa</taxon>
        <taxon>Chordata</taxon>
        <taxon>Craniata</taxon>
        <taxon>Vertebrata</taxon>
        <taxon>Euteleostomi</taxon>
        <taxon>Actinopterygii</taxon>
        <taxon>Neopterygii</taxon>
        <taxon>Teleostei</taxon>
        <taxon>Neoteleostei</taxon>
        <taxon>Acanthomorphata</taxon>
        <taxon>Eupercaria</taxon>
        <taxon>Perciformes</taxon>
        <taxon>Cottioidei</taxon>
        <taxon>Cottales</taxon>
        <taxon>Liparidae</taxon>
        <taxon>Liparis</taxon>
    </lineage>
</organism>
<sequence>MSGLGQSEVTSEDKKRKGPEEKKDSERPTLETVNRPGPGGRVLSPVQHAAFCRPTSPFTRGSARPTQRA</sequence>
<comment type="caution">
    <text evidence="2">The sequence shown here is derived from an EMBL/GenBank/DDBJ whole genome shotgun (WGS) entry which is preliminary data.</text>
</comment>
<evidence type="ECO:0000313" key="3">
    <source>
        <dbReference type="Proteomes" id="UP000314294"/>
    </source>
</evidence>
<reference evidence="2 3" key="1">
    <citation type="submission" date="2019-03" db="EMBL/GenBank/DDBJ databases">
        <title>First draft genome of Liparis tanakae, snailfish: a comprehensive survey of snailfish specific genes.</title>
        <authorList>
            <person name="Kim W."/>
            <person name="Song I."/>
            <person name="Jeong J.-H."/>
            <person name="Kim D."/>
            <person name="Kim S."/>
            <person name="Ryu S."/>
            <person name="Song J.Y."/>
            <person name="Lee S.K."/>
        </authorList>
    </citation>
    <scope>NUCLEOTIDE SEQUENCE [LARGE SCALE GENOMIC DNA]</scope>
    <source>
        <tissue evidence="2">Muscle</tissue>
    </source>
</reference>
<gene>
    <name evidence="2" type="ORF">EYF80_029659</name>
</gene>
<keyword evidence="3" id="KW-1185">Reference proteome</keyword>
<dbReference type="Proteomes" id="UP000314294">
    <property type="component" value="Unassembled WGS sequence"/>
</dbReference>